<dbReference type="PANTHER" id="PTHR13390:SF0">
    <property type="entry name" value="LIPID DROPLET-ASSOCIATED HYDROLASE"/>
    <property type="match status" value="1"/>
</dbReference>
<protein>
    <recommendedName>
        <fullName evidence="3">Lipid droplet-associated hydrolase</fullName>
        <ecNumber evidence="7">3.1.1.13</ecNumber>
    </recommendedName>
    <alternativeName>
        <fullName evidence="6">Lipid droplet-associated serine hydrolase</fullName>
    </alternativeName>
</protein>
<dbReference type="AlphaFoldDB" id="A0AAQ4DZV3"/>
<dbReference type="EMBL" id="JARKHS020024667">
    <property type="protein sequence ID" value="KAK8767993.1"/>
    <property type="molecule type" value="Genomic_DNA"/>
</dbReference>
<comment type="subcellular location">
    <subcellularLocation>
        <location evidence="1">Lipid droplet</location>
    </subcellularLocation>
</comment>
<dbReference type="GO" id="GO:0019915">
    <property type="term" value="P:lipid storage"/>
    <property type="evidence" value="ECO:0007669"/>
    <property type="project" value="InterPro"/>
</dbReference>
<keyword evidence="4" id="KW-0551">Lipid droplet</keyword>
<dbReference type="Gene3D" id="3.40.50.1820">
    <property type="entry name" value="alpha/beta hydrolase"/>
    <property type="match status" value="1"/>
</dbReference>
<evidence type="ECO:0000256" key="1">
    <source>
        <dbReference type="ARBA" id="ARBA00004502"/>
    </source>
</evidence>
<evidence type="ECO:0000313" key="9">
    <source>
        <dbReference type="EMBL" id="KAK8767993.1"/>
    </source>
</evidence>
<dbReference type="GO" id="GO:0004771">
    <property type="term" value="F:sterol ester esterase activity"/>
    <property type="evidence" value="ECO:0007669"/>
    <property type="project" value="UniProtKB-EC"/>
</dbReference>
<dbReference type="InterPro" id="IPR019363">
    <property type="entry name" value="LDAH"/>
</dbReference>
<evidence type="ECO:0000256" key="5">
    <source>
        <dbReference type="ARBA" id="ARBA00022801"/>
    </source>
</evidence>
<comment type="caution">
    <text evidence="9">The sequence shown here is derived from an EMBL/GenBank/DDBJ whole genome shotgun (WGS) entry which is preliminary data.</text>
</comment>
<keyword evidence="10" id="KW-1185">Reference proteome</keyword>
<evidence type="ECO:0000256" key="3">
    <source>
        <dbReference type="ARBA" id="ARBA00019242"/>
    </source>
</evidence>
<accession>A0AAQ4DZV3</accession>
<comment type="catalytic activity">
    <reaction evidence="8">
        <text>a cholesterol ester + H2O = cholesterol + a fatty acid + H(+)</text>
        <dbReference type="Rhea" id="RHEA:36403"/>
        <dbReference type="ChEBI" id="CHEBI:15377"/>
        <dbReference type="ChEBI" id="CHEBI:15378"/>
        <dbReference type="ChEBI" id="CHEBI:16113"/>
        <dbReference type="ChEBI" id="CHEBI:17002"/>
        <dbReference type="ChEBI" id="CHEBI:28868"/>
        <dbReference type="EC" id="3.1.1.13"/>
    </reaction>
    <physiologicalReaction direction="left-to-right" evidence="8">
        <dbReference type="Rhea" id="RHEA:36404"/>
    </physiologicalReaction>
</comment>
<name>A0AAQ4DZV3_AMBAM</name>
<dbReference type="PANTHER" id="PTHR13390">
    <property type="entry name" value="LIPASE"/>
    <property type="match status" value="1"/>
</dbReference>
<gene>
    <name evidence="9" type="ORF">V5799_005227</name>
</gene>
<evidence type="ECO:0000256" key="6">
    <source>
        <dbReference type="ARBA" id="ARBA00031924"/>
    </source>
</evidence>
<evidence type="ECO:0000256" key="8">
    <source>
        <dbReference type="ARBA" id="ARBA00049527"/>
    </source>
</evidence>
<proteinExistence type="inferred from homology"/>
<evidence type="ECO:0000256" key="7">
    <source>
        <dbReference type="ARBA" id="ARBA00039150"/>
    </source>
</evidence>
<comment type="similarity">
    <text evidence="2">Belongs to the AB hydrolase superfamily. LDAH family.</text>
</comment>
<sequence length="315" mass="35563">MHKRWGVTDVLNFAGNPGCIEFYTEFMREIYEGLKGKVIVWGVSHAGHVAPPKPMQIPNVEEIPGSLHFSAGTYSGGQVLSLAGILQPVHIHHPTLYSCEGQVGHKLSFIKQYIPSEAPLILVGHSIGCHMVLEILKRAPDLNVQKAVLLFPAIESLDACPRVSIISPLVTYLRPLTVATLSALRLLPRVVQNLLIRLYIFLATACTTPHRSSLRGAVNYFRPECLMACFVFTRDIIQNVRERDNETIARHADKLTVYYGQNDHWSPVEYYDDMRRTFPEADVRLCERGFRHAFVLDRSVDVGCMVREWIETLLS</sequence>
<dbReference type="InterPro" id="IPR029058">
    <property type="entry name" value="AB_hydrolase_fold"/>
</dbReference>
<organism evidence="9 10">
    <name type="scientific">Amblyomma americanum</name>
    <name type="common">Lone star tick</name>
    <dbReference type="NCBI Taxonomy" id="6943"/>
    <lineage>
        <taxon>Eukaryota</taxon>
        <taxon>Metazoa</taxon>
        <taxon>Ecdysozoa</taxon>
        <taxon>Arthropoda</taxon>
        <taxon>Chelicerata</taxon>
        <taxon>Arachnida</taxon>
        <taxon>Acari</taxon>
        <taxon>Parasitiformes</taxon>
        <taxon>Ixodida</taxon>
        <taxon>Ixodoidea</taxon>
        <taxon>Ixodidae</taxon>
        <taxon>Amblyomminae</taxon>
        <taxon>Amblyomma</taxon>
    </lineage>
</organism>
<reference evidence="9 10" key="1">
    <citation type="journal article" date="2023" name="Arcadia Sci">
        <title>De novo assembly of a long-read Amblyomma americanum tick genome.</title>
        <authorList>
            <person name="Chou S."/>
            <person name="Poskanzer K.E."/>
            <person name="Rollins M."/>
            <person name="Thuy-Boun P.S."/>
        </authorList>
    </citation>
    <scope>NUCLEOTIDE SEQUENCE [LARGE SCALE GENOMIC DNA]</scope>
    <source>
        <strain evidence="9">F_SG_1</strain>
        <tissue evidence="9">Salivary glands</tissue>
    </source>
</reference>
<dbReference type="Proteomes" id="UP001321473">
    <property type="component" value="Unassembled WGS sequence"/>
</dbReference>
<keyword evidence="5" id="KW-0378">Hydrolase</keyword>
<dbReference type="EC" id="3.1.1.13" evidence="7"/>
<evidence type="ECO:0000256" key="4">
    <source>
        <dbReference type="ARBA" id="ARBA00022677"/>
    </source>
</evidence>
<dbReference type="SUPFAM" id="SSF53474">
    <property type="entry name" value="alpha/beta-Hydrolases"/>
    <property type="match status" value="1"/>
</dbReference>
<dbReference type="GO" id="GO:0005811">
    <property type="term" value="C:lipid droplet"/>
    <property type="evidence" value="ECO:0007669"/>
    <property type="project" value="UniProtKB-SubCell"/>
</dbReference>
<evidence type="ECO:0000313" key="10">
    <source>
        <dbReference type="Proteomes" id="UP001321473"/>
    </source>
</evidence>
<dbReference type="Pfam" id="PF10230">
    <property type="entry name" value="LIDHydrolase"/>
    <property type="match status" value="1"/>
</dbReference>
<evidence type="ECO:0000256" key="2">
    <source>
        <dbReference type="ARBA" id="ARBA00008300"/>
    </source>
</evidence>